<evidence type="ECO:0000256" key="2">
    <source>
        <dbReference type="ARBA" id="ARBA00006448"/>
    </source>
</evidence>
<evidence type="ECO:0000256" key="5">
    <source>
        <dbReference type="ARBA" id="ARBA00022989"/>
    </source>
</evidence>
<evidence type="ECO:0000313" key="9">
    <source>
        <dbReference type="EMBL" id="KAB7732539.1"/>
    </source>
</evidence>
<dbReference type="Proteomes" id="UP000488299">
    <property type="component" value="Unassembled WGS sequence"/>
</dbReference>
<dbReference type="EMBL" id="WELI01000001">
    <property type="protein sequence ID" value="KAB7732539.1"/>
    <property type="molecule type" value="Genomic_DNA"/>
</dbReference>
<evidence type="ECO:0000256" key="4">
    <source>
        <dbReference type="ARBA" id="ARBA00022692"/>
    </source>
</evidence>
<evidence type="ECO:0000256" key="1">
    <source>
        <dbReference type="ARBA" id="ARBA00004651"/>
    </source>
</evidence>
<evidence type="ECO:0000256" key="3">
    <source>
        <dbReference type="ARBA" id="ARBA00022475"/>
    </source>
</evidence>
<comment type="subcellular location">
    <subcellularLocation>
        <location evidence="1">Cell membrane</location>
        <topology evidence="1">Multi-pass membrane protein</topology>
    </subcellularLocation>
</comment>
<gene>
    <name evidence="9" type="ORF">F5984_00855</name>
</gene>
<keyword evidence="6 7" id="KW-0472">Membrane</keyword>
<sequence>MKKEEIHLSDWQRILLGEVPGSFYVELLIRVAVVYLILLVSMRLMGKRMASQLSRTEMIAMVSLAASIGVPALAPDRGLFPAVISAFVIVAIQRLLAIRTAQNVGFETLVQGDMSVLVSNSVLQLDAMETARITRERLFAQLRSNGLYHLGQVKYLFMESDGKFTLVQEPEPQPGLSVLPGWDRDYTDKQNRASNRVVCQQCGQPESAPTQPDLSCANCGDRHWQPAVQ</sequence>
<comment type="caution">
    <text evidence="9">The sequence shown here is derived from an EMBL/GenBank/DDBJ whole genome shotgun (WGS) entry which is preliminary data.</text>
</comment>
<keyword evidence="3" id="KW-1003">Cell membrane</keyword>
<evidence type="ECO:0000256" key="7">
    <source>
        <dbReference type="SAM" id="Phobius"/>
    </source>
</evidence>
<accession>A0A7J5U3W3</accession>
<feature type="transmembrane region" description="Helical" evidence="7">
    <location>
        <begin position="80"/>
        <end position="97"/>
    </location>
</feature>
<protein>
    <submittedName>
        <fullName evidence="9">DUF421 domain-containing protein</fullName>
    </submittedName>
</protein>
<reference evidence="9 10" key="1">
    <citation type="submission" date="2019-10" db="EMBL/GenBank/DDBJ databases">
        <title>Rudanella paleaurantiibacter sp. nov., isolated from sludge.</title>
        <authorList>
            <person name="Xu S.Q."/>
        </authorList>
    </citation>
    <scope>NUCLEOTIDE SEQUENCE [LARGE SCALE GENOMIC DNA]</scope>
    <source>
        <strain evidence="9 10">HX-22-17</strain>
    </source>
</reference>
<name>A0A7J5U3W3_9BACT</name>
<dbReference type="AlphaFoldDB" id="A0A7J5U3W3"/>
<evidence type="ECO:0000259" key="8">
    <source>
        <dbReference type="Pfam" id="PF04239"/>
    </source>
</evidence>
<dbReference type="PANTHER" id="PTHR34582:SF6">
    <property type="entry name" value="UPF0702 TRANSMEMBRANE PROTEIN YCAP"/>
    <property type="match status" value="1"/>
</dbReference>
<dbReference type="PANTHER" id="PTHR34582">
    <property type="entry name" value="UPF0702 TRANSMEMBRANE PROTEIN YCAP"/>
    <property type="match status" value="1"/>
</dbReference>
<dbReference type="Gene3D" id="3.30.240.20">
    <property type="entry name" value="bsu07140 like domains"/>
    <property type="match status" value="1"/>
</dbReference>
<organism evidence="9 10">
    <name type="scientific">Rudanella paleaurantiibacter</name>
    <dbReference type="NCBI Taxonomy" id="2614655"/>
    <lineage>
        <taxon>Bacteria</taxon>
        <taxon>Pseudomonadati</taxon>
        <taxon>Bacteroidota</taxon>
        <taxon>Cytophagia</taxon>
        <taxon>Cytophagales</taxon>
        <taxon>Cytophagaceae</taxon>
        <taxon>Rudanella</taxon>
    </lineage>
</organism>
<keyword evidence="4 7" id="KW-0812">Transmembrane</keyword>
<keyword evidence="5 7" id="KW-1133">Transmembrane helix</keyword>
<evidence type="ECO:0000256" key="6">
    <source>
        <dbReference type="ARBA" id="ARBA00023136"/>
    </source>
</evidence>
<proteinExistence type="inferred from homology"/>
<feature type="transmembrane region" description="Helical" evidence="7">
    <location>
        <begin position="27"/>
        <end position="46"/>
    </location>
</feature>
<keyword evidence="10" id="KW-1185">Reference proteome</keyword>
<dbReference type="GO" id="GO:0005886">
    <property type="term" value="C:plasma membrane"/>
    <property type="evidence" value="ECO:0007669"/>
    <property type="project" value="UniProtKB-SubCell"/>
</dbReference>
<dbReference type="InterPro" id="IPR023090">
    <property type="entry name" value="UPF0702_alpha/beta_dom_sf"/>
</dbReference>
<feature type="domain" description="YetF C-terminal" evidence="8">
    <location>
        <begin position="103"/>
        <end position="176"/>
    </location>
</feature>
<comment type="similarity">
    <text evidence="2">Belongs to the UPF0702 family.</text>
</comment>
<feature type="transmembrane region" description="Helical" evidence="7">
    <location>
        <begin position="58"/>
        <end position="74"/>
    </location>
</feature>
<dbReference type="Pfam" id="PF04239">
    <property type="entry name" value="DUF421"/>
    <property type="match status" value="1"/>
</dbReference>
<dbReference type="RefSeq" id="WP_152121933.1">
    <property type="nucleotide sequence ID" value="NZ_WELI01000001.1"/>
</dbReference>
<dbReference type="InterPro" id="IPR007353">
    <property type="entry name" value="DUF421"/>
</dbReference>
<evidence type="ECO:0000313" key="10">
    <source>
        <dbReference type="Proteomes" id="UP000488299"/>
    </source>
</evidence>